<dbReference type="Proteomes" id="UP000541535">
    <property type="component" value="Unassembled WGS sequence"/>
</dbReference>
<accession>A0A7W5BBX5</accession>
<feature type="region of interest" description="Disordered" evidence="1">
    <location>
        <begin position="55"/>
        <end position="75"/>
    </location>
</feature>
<sequence>MAWLAFDEDQSLSSGIGRAGRQRSALDCSGGPKGPPSAPPTIPPIIITPYKYQTPEPAIDPRITPPGPPVRPPGQPAIYFC</sequence>
<dbReference type="AlphaFoldDB" id="A0A7W5BBX5"/>
<feature type="compositionally biased region" description="Pro residues" evidence="1">
    <location>
        <begin position="63"/>
        <end position="75"/>
    </location>
</feature>
<gene>
    <name evidence="2" type="ORF">FHS03_003396</name>
</gene>
<evidence type="ECO:0000313" key="3">
    <source>
        <dbReference type="Proteomes" id="UP000541535"/>
    </source>
</evidence>
<reference evidence="2 3" key="1">
    <citation type="submission" date="2020-08" db="EMBL/GenBank/DDBJ databases">
        <title>Genomic Encyclopedia of Type Strains, Phase III (KMG-III): the genomes of soil and plant-associated and newly described type strains.</title>
        <authorList>
            <person name="Whitman W."/>
        </authorList>
    </citation>
    <scope>NUCLEOTIDE SEQUENCE [LARGE SCALE GENOMIC DNA]</scope>
    <source>
        <strain evidence="2 3">CECT 8897</strain>
    </source>
</reference>
<evidence type="ECO:0000256" key="1">
    <source>
        <dbReference type="SAM" id="MobiDB-lite"/>
    </source>
</evidence>
<feature type="region of interest" description="Disordered" evidence="1">
    <location>
        <begin position="1"/>
        <end position="43"/>
    </location>
</feature>
<feature type="compositionally biased region" description="Acidic residues" evidence="1">
    <location>
        <begin position="1"/>
        <end position="10"/>
    </location>
</feature>
<evidence type="ECO:0000313" key="2">
    <source>
        <dbReference type="EMBL" id="MBB3120332.1"/>
    </source>
</evidence>
<feature type="compositionally biased region" description="Pro residues" evidence="1">
    <location>
        <begin position="33"/>
        <end position="43"/>
    </location>
</feature>
<comment type="caution">
    <text evidence="2">The sequence shown here is derived from an EMBL/GenBank/DDBJ whole genome shotgun (WGS) entry which is preliminary data.</text>
</comment>
<proteinExistence type="predicted"/>
<name>A0A7W5BBX5_9BURK</name>
<dbReference type="EMBL" id="JACHXD010000009">
    <property type="protein sequence ID" value="MBB3120332.1"/>
    <property type="molecule type" value="Genomic_DNA"/>
</dbReference>
<protein>
    <submittedName>
        <fullName evidence="2">Uncharacterized protein</fullName>
    </submittedName>
</protein>
<keyword evidence="3" id="KW-1185">Reference proteome</keyword>
<organism evidence="2 3">
    <name type="scientific">Pseudoduganella violacea</name>
    <dbReference type="NCBI Taxonomy" id="1715466"/>
    <lineage>
        <taxon>Bacteria</taxon>
        <taxon>Pseudomonadati</taxon>
        <taxon>Pseudomonadota</taxon>
        <taxon>Betaproteobacteria</taxon>
        <taxon>Burkholderiales</taxon>
        <taxon>Oxalobacteraceae</taxon>
        <taxon>Telluria group</taxon>
        <taxon>Pseudoduganella</taxon>
    </lineage>
</organism>